<reference evidence="1 2" key="1">
    <citation type="submission" date="2019-07" db="EMBL/GenBank/DDBJ databases">
        <title>Whole genome shotgun sequence of Cellulomonas xylanilytica NBRC 101102.</title>
        <authorList>
            <person name="Hosoyama A."/>
            <person name="Uohara A."/>
            <person name="Ohji S."/>
            <person name="Ichikawa N."/>
        </authorList>
    </citation>
    <scope>NUCLEOTIDE SEQUENCE [LARGE SCALE GENOMIC DNA]</scope>
    <source>
        <strain evidence="1 2">NBRC 101102</strain>
    </source>
</reference>
<evidence type="ECO:0000313" key="1">
    <source>
        <dbReference type="EMBL" id="GEK22994.1"/>
    </source>
</evidence>
<keyword evidence="2" id="KW-1185">Reference proteome</keyword>
<accession>A0A510V810</accession>
<name>A0A510V810_9CELL</name>
<dbReference type="Proteomes" id="UP000321118">
    <property type="component" value="Unassembled WGS sequence"/>
</dbReference>
<comment type="caution">
    <text evidence="1">The sequence shown here is derived from an EMBL/GenBank/DDBJ whole genome shotgun (WGS) entry which is preliminary data.</text>
</comment>
<proteinExistence type="predicted"/>
<sequence>MTKTCSPRAHVDPRHVPICPYGAHEKAHACTTKSWEIDVVKCDECSSAVKVCERCDGVGRKRWSGECSYCRGTGQMCMKNANHRW</sequence>
<gene>
    <name evidence="1" type="ORF">CXY01_35140</name>
</gene>
<protein>
    <submittedName>
        <fullName evidence="1">Uncharacterized protein</fullName>
    </submittedName>
</protein>
<evidence type="ECO:0000313" key="2">
    <source>
        <dbReference type="Proteomes" id="UP000321118"/>
    </source>
</evidence>
<organism evidence="1 2">
    <name type="scientific">Cellulomonas xylanilytica</name>
    <dbReference type="NCBI Taxonomy" id="233583"/>
    <lineage>
        <taxon>Bacteria</taxon>
        <taxon>Bacillati</taxon>
        <taxon>Actinomycetota</taxon>
        <taxon>Actinomycetes</taxon>
        <taxon>Micrococcales</taxon>
        <taxon>Cellulomonadaceae</taxon>
        <taxon>Cellulomonas</taxon>
    </lineage>
</organism>
<dbReference type="AlphaFoldDB" id="A0A510V810"/>
<dbReference type="EMBL" id="BJUB01000012">
    <property type="protein sequence ID" value="GEK22994.1"/>
    <property type="molecule type" value="Genomic_DNA"/>
</dbReference>